<dbReference type="OrthoDB" id="646980at2759"/>
<feature type="region of interest" description="Disordered" evidence="1">
    <location>
        <begin position="160"/>
        <end position="181"/>
    </location>
</feature>
<dbReference type="PROSITE" id="PS50172">
    <property type="entry name" value="BRCT"/>
    <property type="match status" value="1"/>
</dbReference>
<dbReference type="GO" id="GO:0045944">
    <property type="term" value="P:positive regulation of transcription by RNA polymerase II"/>
    <property type="evidence" value="ECO:0007669"/>
    <property type="project" value="TreeGrafter"/>
</dbReference>
<comment type="caution">
    <text evidence="3">The sequence shown here is derived from an EMBL/GenBank/DDBJ whole genome shotgun (WGS) entry which is preliminary data.</text>
</comment>
<sequence length="1162" mass="128327">MTPSFGAKVFPPPPLSPPTASMASLPFHPPQFSDDAAWLPAWLQSSQLATPLTQLTEDSLHHSVQGMDPLNGDNIQVKDPRLQPSIGNTYNIGQLYLSGEENTPLTLTPSCEKVLHFNLHLSTDGISSDISPSCIAKYQDDRLNSARSKPVQIVEALHGSQETRRSKMEHNSSTINLFPTSNDKGSGNVNMDYNQAQCNSTSAKQGILNTFNSTGTEFDDVNDAAELSVAASEALVIHELVQSGPVSEGLSAAAILEVALRVKQARLDGLRASLCCSKDDGDITDILSDCSDSDMEDAFRDVGLSVNNLDSILLKESSISRVKDTPMSEFYPREEREGQSEQQRDQEICFSSNLATRPLEENLDGNTLKDLLTEFLDSSKQEMVGRMPRLDSMLGATCGFRDKKSGDLQITLGGESIVNKDQVTHQLEVKSSSRTGKASDKFEYMMQHSHCVDINKVNDRPTCRFQSRWFGGWAGKEEGDACGAESKGIKMIRRLFVAESSCLSESADVASDQNSFVHNHHHRLKASESSVPLEGSYGTTGADRLIDQDIVKDSYIDPLCSIVPCSISAEINDSPHTTNNNEGIRVLDAVNSEKVCPEIPEIPLGNVQSSSGGSGENVGTKNWDELLVDAIGPSNTISRQLTSLRPYSVGLPGSSLSSLKRAFNCSLASRRDNSETFLFGNRKIHSTKCQDENDLMKLLPVKSTSTSDCSIVKGDDKNHETRFLLKEQLIGSAGISCEKVHRERPSFGSLNCDTAISNEENHETSGFGNASVRPIQDAFEQNAKNGAELQLREIQTSPLVLCRRTRCRFKAPKLPVPDFSTANQVEDQGPGSDMVYHHHREIPQDLGQKLTDGDIPARKKVRFSEIDIKFHPKKSLRRILPRSKTREYHLQLPVNYAIWIPDILLTARDGPDLLEQRLGTASQEVKERLTNCRIKGRKRTIFQGLEFLKREIEALLRKHGGMVLSDIPSPPPRLRGRRSSKFDAQKLPVILCTKKKYIQAADTINPTVLQTTKFLYGCAVNAFLLKPAWAHDSIKAGSVLLPDKYVISFNQTGRNLNQIGQSVCHNSDSYIFDKVGIMLHGRNNFSSKLVAVIKHGRGHVFRSLHWLVQSLESKKISLGAVVTEDENRATRHLKKCAAEQKIPVVVSIDLVVELIYVTMPFP</sequence>
<keyword evidence="4" id="KW-1185">Reference proteome</keyword>
<protein>
    <recommendedName>
        <fullName evidence="2">BRCT domain-containing protein</fullName>
    </recommendedName>
</protein>
<dbReference type="InterPro" id="IPR001357">
    <property type="entry name" value="BRCT_dom"/>
</dbReference>
<dbReference type="PANTHER" id="PTHR15321:SF3">
    <property type="entry name" value="TP53-BINDING PROTEIN 1"/>
    <property type="match status" value="1"/>
</dbReference>
<evidence type="ECO:0000256" key="1">
    <source>
        <dbReference type="SAM" id="MobiDB-lite"/>
    </source>
</evidence>
<feature type="domain" description="BRCT" evidence="2">
    <location>
        <begin position="937"/>
        <end position="1047"/>
    </location>
</feature>
<dbReference type="Proteomes" id="UP001153076">
    <property type="component" value="Unassembled WGS sequence"/>
</dbReference>
<dbReference type="InterPro" id="IPR036420">
    <property type="entry name" value="BRCT_dom_sf"/>
</dbReference>
<dbReference type="GO" id="GO:0000077">
    <property type="term" value="P:DNA damage checkpoint signaling"/>
    <property type="evidence" value="ECO:0007669"/>
    <property type="project" value="TreeGrafter"/>
</dbReference>
<dbReference type="Gene3D" id="3.40.50.10190">
    <property type="entry name" value="BRCT domain"/>
    <property type="match status" value="2"/>
</dbReference>
<feature type="compositionally biased region" description="Basic and acidic residues" evidence="1">
    <location>
        <begin position="161"/>
        <end position="170"/>
    </location>
</feature>
<evidence type="ECO:0000313" key="3">
    <source>
        <dbReference type="EMBL" id="KAJ8445278.1"/>
    </source>
</evidence>
<gene>
    <name evidence="3" type="ORF">Cgig2_024484</name>
</gene>
<dbReference type="GO" id="GO:0042393">
    <property type="term" value="F:histone binding"/>
    <property type="evidence" value="ECO:0007669"/>
    <property type="project" value="TreeGrafter"/>
</dbReference>
<organism evidence="3 4">
    <name type="scientific">Carnegiea gigantea</name>
    <dbReference type="NCBI Taxonomy" id="171969"/>
    <lineage>
        <taxon>Eukaryota</taxon>
        <taxon>Viridiplantae</taxon>
        <taxon>Streptophyta</taxon>
        <taxon>Embryophyta</taxon>
        <taxon>Tracheophyta</taxon>
        <taxon>Spermatophyta</taxon>
        <taxon>Magnoliopsida</taxon>
        <taxon>eudicotyledons</taxon>
        <taxon>Gunneridae</taxon>
        <taxon>Pentapetalae</taxon>
        <taxon>Caryophyllales</taxon>
        <taxon>Cactineae</taxon>
        <taxon>Cactaceae</taxon>
        <taxon>Cactoideae</taxon>
        <taxon>Echinocereeae</taxon>
        <taxon>Carnegiea</taxon>
    </lineage>
</organism>
<name>A0A9Q1KM40_9CARY</name>
<dbReference type="GO" id="GO:0005634">
    <property type="term" value="C:nucleus"/>
    <property type="evidence" value="ECO:0007669"/>
    <property type="project" value="TreeGrafter"/>
</dbReference>
<proteinExistence type="predicted"/>
<evidence type="ECO:0000313" key="4">
    <source>
        <dbReference type="Proteomes" id="UP001153076"/>
    </source>
</evidence>
<dbReference type="PANTHER" id="PTHR15321">
    <property type="entry name" value="TUMOR SUPPRESSOR P53-BINDING PROTEIN 1"/>
    <property type="match status" value="1"/>
</dbReference>
<reference evidence="3" key="1">
    <citation type="submission" date="2022-04" db="EMBL/GenBank/DDBJ databases">
        <title>Carnegiea gigantea Genome sequencing and assembly v2.</title>
        <authorList>
            <person name="Copetti D."/>
            <person name="Sanderson M.J."/>
            <person name="Burquez A."/>
            <person name="Wojciechowski M.F."/>
        </authorList>
    </citation>
    <scope>NUCLEOTIDE SEQUENCE</scope>
    <source>
        <strain evidence="3">SGP5-SGP5p</strain>
        <tissue evidence="3">Aerial part</tissue>
    </source>
</reference>
<feature type="region of interest" description="Disordered" evidence="1">
    <location>
        <begin position="325"/>
        <end position="346"/>
    </location>
</feature>
<accession>A0A9Q1KM40</accession>
<evidence type="ECO:0000259" key="2">
    <source>
        <dbReference type="PROSITE" id="PS50172"/>
    </source>
</evidence>
<dbReference type="SUPFAM" id="SSF52113">
    <property type="entry name" value="BRCT domain"/>
    <property type="match status" value="1"/>
</dbReference>
<dbReference type="EMBL" id="JAKOGI010000079">
    <property type="protein sequence ID" value="KAJ8445278.1"/>
    <property type="molecule type" value="Genomic_DNA"/>
</dbReference>
<dbReference type="InterPro" id="IPR047252">
    <property type="entry name" value="TP53BP1-like"/>
</dbReference>
<dbReference type="AlphaFoldDB" id="A0A9Q1KM40"/>
<feature type="compositionally biased region" description="Polar residues" evidence="1">
    <location>
        <begin position="171"/>
        <end position="181"/>
    </location>
</feature>